<keyword evidence="3" id="KW-0479">Metal-binding</keyword>
<evidence type="ECO:0000256" key="2">
    <source>
        <dbReference type="ARBA" id="ARBA00022487"/>
    </source>
</evidence>
<evidence type="ECO:0000313" key="9">
    <source>
        <dbReference type="Proteomes" id="UP000696294"/>
    </source>
</evidence>
<evidence type="ECO:0000256" key="1">
    <source>
        <dbReference type="ARBA" id="ARBA00006249"/>
    </source>
</evidence>
<dbReference type="SUPFAM" id="SSF53474">
    <property type="entry name" value="alpha/beta-Hydrolases"/>
    <property type="match status" value="1"/>
</dbReference>
<accession>A0ABX1BUD7</accession>
<evidence type="ECO:0000256" key="3">
    <source>
        <dbReference type="ARBA" id="ARBA00022723"/>
    </source>
</evidence>
<gene>
    <name evidence="8" type="ORF">HCN51_57230</name>
</gene>
<dbReference type="PANTHER" id="PTHR33938:SF15">
    <property type="entry name" value="FERULOYL ESTERASE B-RELATED"/>
    <property type="match status" value="1"/>
</dbReference>
<keyword evidence="9" id="KW-1185">Reference proteome</keyword>
<evidence type="ECO:0000256" key="5">
    <source>
        <dbReference type="ARBA" id="ARBA00022801"/>
    </source>
</evidence>
<protein>
    <submittedName>
        <fullName evidence="8">Tannase/feruloyl esterase family alpha/beta hydrolase</fullName>
    </submittedName>
</protein>
<organism evidence="8 9">
    <name type="scientific">Nonomuraea composti</name>
    <dbReference type="NCBI Taxonomy" id="2720023"/>
    <lineage>
        <taxon>Bacteria</taxon>
        <taxon>Bacillati</taxon>
        <taxon>Actinomycetota</taxon>
        <taxon>Actinomycetes</taxon>
        <taxon>Streptosporangiales</taxon>
        <taxon>Streptosporangiaceae</taxon>
        <taxon>Nonomuraea</taxon>
    </lineage>
</organism>
<comment type="caution">
    <text evidence="8">The sequence shown here is derived from an EMBL/GenBank/DDBJ whole genome shotgun (WGS) entry which is preliminary data.</text>
</comment>
<dbReference type="Pfam" id="PF07519">
    <property type="entry name" value="Tannase"/>
    <property type="match status" value="1"/>
</dbReference>
<evidence type="ECO:0000313" key="8">
    <source>
        <dbReference type="EMBL" id="NJP98868.1"/>
    </source>
</evidence>
<dbReference type="GO" id="GO:0016787">
    <property type="term" value="F:hydrolase activity"/>
    <property type="evidence" value="ECO:0007669"/>
    <property type="project" value="UniProtKB-KW"/>
</dbReference>
<evidence type="ECO:0000256" key="6">
    <source>
        <dbReference type="ARBA" id="ARBA00022837"/>
    </source>
</evidence>
<keyword evidence="4" id="KW-0732">Signal</keyword>
<dbReference type="PANTHER" id="PTHR33938">
    <property type="entry name" value="FERULOYL ESTERASE B-RELATED"/>
    <property type="match status" value="1"/>
</dbReference>
<keyword evidence="6" id="KW-0106">Calcium</keyword>
<evidence type="ECO:0000256" key="4">
    <source>
        <dbReference type="ARBA" id="ARBA00022729"/>
    </source>
</evidence>
<dbReference type="InterPro" id="IPR029058">
    <property type="entry name" value="AB_hydrolase_fold"/>
</dbReference>
<name>A0ABX1BUD7_9ACTN</name>
<keyword evidence="7" id="KW-1015">Disulfide bond</keyword>
<dbReference type="Proteomes" id="UP000696294">
    <property type="component" value="Unassembled WGS sequence"/>
</dbReference>
<dbReference type="InterPro" id="IPR011118">
    <property type="entry name" value="Tannase/feruloyl_esterase"/>
</dbReference>
<dbReference type="EMBL" id="JAATEP010000118">
    <property type="protein sequence ID" value="NJP98868.1"/>
    <property type="molecule type" value="Genomic_DNA"/>
</dbReference>
<sequence>MAACDDLDGLKDGLIDDPRLCHFAPATLECAAGQDAATCLSPAEAGVVRRLHDGAVTADGNRLEPAIAHEWGSELGWTLFVPAAQGTRVMSENFVTSFARYLGYTNVVQPDWQLPDLKLTTESFWSSYLAAMDPDLSRFQRSGGKLLLWHGWNDEHISPQGTLAYYDAMNRTMGKGRVDGFTRLYLFPGVAHCGGGEGPDTFDILTPVMAWVESGRSPGEIIASNATRTRPVFPYPALARYDGSGSIDDAANFVPFTPRRPVKDDYHWLGERLYSHGYQTWATTEGAQLKLSPARTWLTRKASATS</sequence>
<proteinExistence type="inferred from homology"/>
<dbReference type="RefSeq" id="WP_168022155.1">
    <property type="nucleotide sequence ID" value="NZ_JAATEP010000118.1"/>
</dbReference>
<keyword evidence="5 8" id="KW-0378">Hydrolase</keyword>
<evidence type="ECO:0000256" key="7">
    <source>
        <dbReference type="ARBA" id="ARBA00023157"/>
    </source>
</evidence>
<comment type="similarity">
    <text evidence="1">Belongs to the tannase family.</text>
</comment>
<keyword evidence="2" id="KW-0719">Serine esterase</keyword>
<reference evidence="8 9" key="1">
    <citation type="submission" date="2020-03" db="EMBL/GenBank/DDBJ databases">
        <title>WGS of actinomycetes isolated from Thailand.</title>
        <authorList>
            <person name="Thawai C."/>
        </authorList>
    </citation>
    <scope>NUCLEOTIDE SEQUENCE [LARGE SCALE GENOMIC DNA]</scope>
    <source>
        <strain evidence="8 9">FMUSA5-5</strain>
    </source>
</reference>